<dbReference type="AlphaFoldDB" id="A0A4E0R1Q1"/>
<accession>A0A4E0R1Q1</accession>
<dbReference type="Gene3D" id="3.40.250.10">
    <property type="entry name" value="Rhodanese-like domain"/>
    <property type="match status" value="1"/>
</dbReference>
<dbReference type="PANTHER" id="PTHR44086">
    <property type="entry name" value="THIOSULFATE SULFURTRANSFERASE RDL2, MITOCHONDRIAL-RELATED"/>
    <property type="match status" value="1"/>
</dbReference>
<dbReference type="EMBL" id="JXXN02005236">
    <property type="protein sequence ID" value="THD20036.1"/>
    <property type="molecule type" value="Genomic_DNA"/>
</dbReference>
<dbReference type="SMART" id="SM00450">
    <property type="entry name" value="RHOD"/>
    <property type="match status" value="1"/>
</dbReference>
<organism evidence="2 3">
    <name type="scientific">Fasciola hepatica</name>
    <name type="common">Liver fluke</name>
    <dbReference type="NCBI Taxonomy" id="6192"/>
    <lineage>
        <taxon>Eukaryota</taxon>
        <taxon>Metazoa</taxon>
        <taxon>Spiralia</taxon>
        <taxon>Lophotrochozoa</taxon>
        <taxon>Platyhelminthes</taxon>
        <taxon>Trematoda</taxon>
        <taxon>Digenea</taxon>
        <taxon>Plagiorchiida</taxon>
        <taxon>Echinostomata</taxon>
        <taxon>Echinostomatoidea</taxon>
        <taxon>Fasciolidae</taxon>
        <taxon>Fasciola</taxon>
    </lineage>
</organism>
<keyword evidence="3" id="KW-1185">Reference proteome</keyword>
<keyword evidence="2" id="KW-0346">Stress response</keyword>
<protein>
    <submittedName>
        <fullName evidence="2">Heat shock protein 67B2</fullName>
    </submittedName>
</protein>
<evidence type="ECO:0000313" key="3">
    <source>
        <dbReference type="Proteomes" id="UP000230066"/>
    </source>
</evidence>
<dbReference type="InterPro" id="IPR001763">
    <property type="entry name" value="Rhodanese-like_dom"/>
</dbReference>
<dbReference type="PANTHER" id="PTHR44086:SF10">
    <property type="entry name" value="THIOSULFATE SULFURTRANSFERASE_RHODANESE-LIKE DOMAIN-CONTAINING PROTEIN 3"/>
    <property type="match status" value="1"/>
</dbReference>
<evidence type="ECO:0000313" key="2">
    <source>
        <dbReference type="EMBL" id="THD20036.1"/>
    </source>
</evidence>
<dbReference type="Pfam" id="PF00581">
    <property type="entry name" value="Rhodanese"/>
    <property type="match status" value="1"/>
</dbReference>
<dbReference type="InterPro" id="IPR036873">
    <property type="entry name" value="Rhodanese-like_dom_sf"/>
</dbReference>
<dbReference type="PROSITE" id="PS50206">
    <property type="entry name" value="RHODANESE_3"/>
    <property type="match status" value="1"/>
</dbReference>
<proteinExistence type="predicted"/>
<sequence length="159" mass="17296">MSRGLWKLGCAALRASLLVKNVKLPVTLFSAVPRIHSGIRLSSSKSQGAAKLKEKIIENNPGKRVLNYNELCALMSRGDALLIDVRDANEFSESGHITGAVNIPLTELKVALKMTEEEFQGKYGLKKPKPSDDNIVFYGLSDVLSAAASEIAHNLGYKK</sequence>
<dbReference type="SUPFAM" id="SSF52821">
    <property type="entry name" value="Rhodanese/Cell cycle control phosphatase"/>
    <property type="match status" value="1"/>
</dbReference>
<name>A0A4E0R1Q1_FASHE</name>
<feature type="domain" description="Rhodanese" evidence="1">
    <location>
        <begin position="76"/>
        <end position="159"/>
    </location>
</feature>
<comment type="caution">
    <text evidence="2">The sequence shown here is derived from an EMBL/GenBank/DDBJ whole genome shotgun (WGS) entry which is preliminary data.</text>
</comment>
<gene>
    <name evidence="2" type="ORF">D915_009252</name>
</gene>
<evidence type="ECO:0000259" key="1">
    <source>
        <dbReference type="PROSITE" id="PS50206"/>
    </source>
</evidence>
<reference evidence="2" key="1">
    <citation type="submission" date="2019-03" db="EMBL/GenBank/DDBJ databases">
        <title>Improved annotation for the trematode Fasciola hepatica.</title>
        <authorList>
            <person name="Choi Y.-J."/>
            <person name="Martin J."/>
            <person name="Mitreva M."/>
        </authorList>
    </citation>
    <scope>NUCLEOTIDE SEQUENCE [LARGE SCALE GENOMIC DNA]</scope>
</reference>
<dbReference type="Proteomes" id="UP000230066">
    <property type="component" value="Unassembled WGS sequence"/>
</dbReference>